<protein>
    <submittedName>
        <fullName evidence="1">Uncharacterized protein</fullName>
    </submittedName>
</protein>
<name>A0A2T8IP64_9POAL</name>
<dbReference type="Proteomes" id="UP000243499">
    <property type="component" value="Chromosome 5"/>
</dbReference>
<dbReference type="EMBL" id="CM008050">
    <property type="protein sequence ID" value="PVH39458.1"/>
    <property type="molecule type" value="Genomic_DNA"/>
</dbReference>
<dbReference type="Gramene" id="PVH39458">
    <property type="protein sequence ID" value="PVH39458"/>
    <property type="gene ID" value="PAHAL_5G505900"/>
</dbReference>
<sequence>MLCTALFCVLGDFALRRPGDIGAQVERLATAEVRTPCSVDGWNSAGDVGVETPASATGGCPRPRLHGSRRPVIFPRGWGRKGSHGRVPSLSVAAAHAPRYAARGRRTHDSSTRPTLAADCCDVRGL</sequence>
<gene>
    <name evidence="1" type="ORF">PAHAL_5G505900</name>
</gene>
<accession>A0A2T8IP64</accession>
<organism evidence="1">
    <name type="scientific">Panicum hallii</name>
    <dbReference type="NCBI Taxonomy" id="206008"/>
    <lineage>
        <taxon>Eukaryota</taxon>
        <taxon>Viridiplantae</taxon>
        <taxon>Streptophyta</taxon>
        <taxon>Embryophyta</taxon>
        <taxon>Tracheophyta</taxon>
        <taxon>Spermatophyta</taxon>
        <taxon>Magnoliopsida</taxon>
        <taxon>Liliopsida</taxon>
        <taxon>Poales</taxon>
        <taxon>Poaceae</taxon>
        <taxon>PACMAD clade</taxon>
        <taxon>Panicoideae</taxon>
        <taxon>Panicodae</taxon>
        <taxon>Paniceae</taxon>
        <taxon>Panicinae</taxon>
        <taxon>Panicum</taxon>
        <taxon>Panicum sect. Panicum</taxon>
    </lineage>
</organism>
<evidence type="ECO:0000313" key="1">
    <source>
        <dbReference type="EMBL" id="PVH39458.1"/>
    </source>
</evidence>
<proteinExistence type="predicted"/>
<reference evidence="1" key="1">
    <citation type="submission" date="2018-04" db="EMBL/GenBank/DDBJ databases">
        <title>WGS assembly of Panicum hallii.</title>
        <authorList>
            <person name="Lovell J."/>
            <person name="Jenkins J."/>
            <person name="Lowry D."/>
            <person name="Mamidi S."/>
            <person name="Sreedasyam A."/>
            <person name="Weng X."/>
            <person name="Barry K."/>
            <person name="Bonette J."/>
            <person name="Campitelli B."/>
            <person name="Daum C."/>
            <person name="Gordon S."/>
            <person name="Gould B."/>
            <person name="Lipzen A."/>
            <person name="Macqueen A."/>
            <person name="Palacio-Mejia J."/>
            <person name="Plott C."/>
            <person name="Shakirov E."/>
            <person name="Shu S."/>
            <person name="Yoshinaga Y."/>
            <person name="Zane M."/>
            <person name="Rokhsar D."/>
            <person name="Grimwood J."/>
            <person name="Schmutz J."/>
            <person name="Juenger T."/>
        </authorList>
    </citation>
    <scope>NUCLEOTIDE SEQUENCE [LARGE SCALE GENOMIC DNA]</scope>
    <source>
        <strain evidence="1">FIL2</strain>
    </source>
</reference>
<dbReference type="AlphaFoldDB" id="A0A2T8IP64"/>